<dbReference type="AlphaFoldDB" id="A0AAV7PGP6"/>
<dbReference type="EMBL" id="JANPWB010000011">
    <property type="protein sequence ID" value="KAJ1124918.1"/>
    <property type="molecule type" value="Genomic_DNA"/>
</dbReference>
<gene>
    <name evidence="2" type="ORF">NDU88_003365</name>
</gene>
<name>A0AAV7PGP6_PLEWA</name>
<proteinExistence type="predicted"/>
<accession>A0AAV7PGP6</accession>
<feature type="region of interest" description="Disordered" evidence="1">
    <location>
        <begin position="84"/>
        <end position="205"/>
    </location>
</feature>
<evidence type="ECO:0000256" key="1">
    <source>
        <dbReference type="SAM" id="MobiDB-lite"/>
    </source>
</evidence>
<evidence type="ECO:0000313" key="3">
    <source>
        <dbReference type="Proteomes" id="UP001066276"/>
    </source>
</evidence>
<feature type="compositionally biased region" description="Basic and acidic residues" evidence="1">
    <location>
        <begin position="96"/>
        <end position="109"/>
    </location>
</feature>
<organism evidence="2 3">
    <name type="scientific">Pleurodeles waltl</name>
    <name type="common">Iberian ribbed newt</name>
    <dbReference type="NCBI Taxonomy" id="8319"/>
    <lineage>
        <taxon>Eukaryota</taxon>
        <taxon>Metazoa</taxon>
        <taxon>Chordata</taxon>
        <taxon>Craniata</taxon>
        <taxon>Vertebrata</taxon>
        <taxon>Euteleostomi</taxon>
        <taxon>Amphibia</taxon>
        <taxon>Batrachia</taxon>
        <taxon>Caudata</taxon>
        <taxon>Salamandroidea</taxon>
        <taxon>Salamandridae</taxon>
        <taxon>Pleurodelinae</taxon>
        <taxon>Pleurodeles</taxon>
    </lineage>
</organism>
<protein>
    <submittedName>
        <fullName evidence="2">Uncharacterized protein</fullName>
    </submittedName>
</protein>
<keyword evidence="3" id="KW-1185">Reference proteome</keyword>
<feature type="compositionally biased region" description="Low complexity" evidence="1">
    <location>
        <begin position="166"/>
        <end position="178"/>
    </location>
</feature>
<dbReference type="Proteomes" id="UP001066276">
    <property type="component" value="Chromosome 7"/>
</dbReference>
<evidence type="ECO:0000313" key="2">
    <source>
        <dbReference type="EMBL" id="KAJ1124918.1"/>
    </source>
</evidence>
<comment type="caution">
    <text evidence="2">The sequence shown here is derived from an EMBL/GenBank/DDBJ whole genome shotgun (WGS) entry which is preliminary data.</text>
</comment>
<reference evidence="2" key="1">
    <citation type="journal article" date="2022" name="bioRxiv">
        <title>Sequencing and chromosome-scale assembly of the giantPleurodeles waltlgenome.</title>
        <authorList>
            <person name="Brown T."/>
            <person name="Elewa A."/>
            <person name="Iarovenko S."/>
            <person name="Subramanian E."/>
            <person name="Araus A.J."/>
            <person name="Petzold A."/>
            <person name="Susuki M."/>
            <person name="Suzuki K.-i.T."/>
            <person name="Hayashi T."/>
            <person name="Toyoda A."/>
            <person name="Oliveira C."/>
            <person name="Osipova E."/>
            <person name="Leigh N.D."/>
            <person name="Simon A."/>
            <person name="Yun M.H."/>
        </authorList>
    </citation>
    <scope>NUCLEOTIDE SEQUENCE</scope>
    <source>
        <strain evidence="2">20211129_DDA</strain>
        <tissue evidence="2">Liver</tissue>
    </source>
</reference>
<sequence length="218" mass="24347">MDSKWEESLGLVNRKDFFEEKQLVTLRAQHQMGDCAQHVNLQRLMPRTDVHWACRSSQSKKTLRDWRARRLEIALKSTEHLEVMEEETAQTAVSIRDTDSKQDSKEDRPVTAGQHVSLSAPTPTYKKTLKALGTPLPEGHGSTRQKTVFDGPSGLVPKKAAPPPTSESNKSVKSSTSHSSKRPHSLESKLRCPASELKQLTPFSGLKKIQTLEPKKAS</sequence>